<feature type="transmembrane region" description="Helical" evidence="1">
    <location>
        <begin position="21"/>
        <end position="43"/>
    </location>
</feature>
<accession>A0A3P1SI67</accession>
<proteinExistence type="predicted"/>
<gene>
    <name evidence="2" type="ORF">EII11_02165</name>
</gene>
<evidence type="ECO:0000313" key="3">
    <source>
        <dbReference type="Proteomes" id="UP000280444"/>
    </source>
</evidence>
<keyword evidence="3" id="KW-1185">Reference proteome</keyword>
<keyword evidence="1" id="KW-0812">Transmembrane</keyword>
<evidence type="ECO:0000313" key="2">
    <source>
        <dbReference type="EMBL" id="RRC96465.1"/>
    </source>
</evidence>
<dbReference type="EMBL" id="RQZF01000001">
    <property type="protein sequence ID" value="RRC96465.1"/>
    <property type="molecule type" value="Genomic_DNA"/>
</dbReference>
<name>A0A3P1SI67_9ACTO</name>
<evidence type="ECO:0000256" key="1">
    <source>
        <dbReference type="SAM" id="Phobius"/>
    </source>
</evidence>
<organism evidence="2 3">
    <name type="scientific">Schaalia canis</name>
    <dbReference type="NCBI Taxonomy" id="100469"/>
    <lineage>
        <taxon>Bacteria</taxon>
        <taxon>Bacillati</taxon>
        <taxon>Actinomycetota</taxon>
        <taxon>Actinomycetes</taxon>
        <taxon>Actinomycetales</taxon>
        <taxon>Actinomycetaceae</taxon>
        <taxon>Schaalia</taxon>
    </lineage>
</organism>
<comment type="caution">
    <text evidence="2">The sequence shown here is derived from an EMBL/GenBank/DDBJ whole genome shotgun (WGS) entry which is preliminary data.</text>
</comment>
<dbReference type="Proteomes" id="UP000280444">
    <property type="component" value="Unassembled WGS sequence"/>
</dbReference>
<protein>
    <submittedName>
        <fullName evidence="2">Uncharacterized protein</fullName>
    </submittedName>
</protein>
<dbReference type="OrthoDB" id="5073886at2"/>
<dbReference type="AlphaFoldDB" id="A0A3P1SI67"/>
<sequence>MTHHVSRTIPRCLGMLQWQQVIFHGVVLTSLCLISSCAVTPSVELSDDDGLSQYQAVTPQSNVPLPESVNGEEDLPLDILDNPLKAEPSASYAQFNHDLTEYWLKYSGCMEDRGWPEQEVEDPFTPFVMIRLDGWFGRVEAFSADTRACFEQLGPEPQGPEPSVKSADELYDSYVAFHQCFTAKGYSLSDPPSRTVFRDDVLSAQVPWIPYAEAMKVFEAPTNRMRALYEMCPW</sequence>
<keyword evidence="1" id="KW-1133">Transmembrane helix</keyword>
<keyword evidence="1" id="KW-0472">Membrane</keyword>
<reference evidence="2 3" key="1">
    <citation type="submission" date="2018-11" db="EMBL/GenBank/DDBJ databases">
        <title>Genomes From Bacteria Associated with the Canine Oral Cavity: a Test Case for Automated Genome-Based Taxonomic Assignment.</title>
        <authorList>
            <person name="Coil D.A."/>
            <person name="Jospin G."/>
            <person name="Darling A.E."/>
            <person name="Wallis C."/>
            <person name="Davis I.J."/>
            <person name="Harris S."/>
            <person name="Eisen J.A."/>
            <person name="Holcombe L.J."/>
            <person name="O'Flynn C."/>
        </authorList>
    </citation>
    <scope>NUCLEOTIDE SEQUENCE [LARGE SCALE GENOMIC DNA]</scope>
    <source>
        <strain evidence="2 3">OH770</strain>
    </source>
</reference>